<organism evidence="4">
    <name type="scientific">Kwoniella dejecticola CBS 10117</name>
    <dbReference type="NCBI Taxonomy" id="1296121"/>
    <lineage>
        <taxon>Eukaryota</taxon>
        <taxon>Fungi</taxon>
        <taxon>Dikarya</taxon>
        <taxon>Basidiomycota</taxon>
        <taxon>Agaricomycotina</taxon>
        <taxon>Tremellomycetes</taxon>
        <taxon>Tremellales</taxon>
        <taxon>Cryptococcaceae</taxon>
        <taxon>Kwoniella</taxon>
    </lineage>
</organism>
<dbReference type="EMBL" id="KI894034">
    <property type="protein sequence ID" value="OBR83275.1"/>
    <property type="molecule type" value="Genomic_DNA"/>
</dbReference>
<reference evidence="4" key="1">
    <citation type="submission" date="2013-07" db="EMBL/GenBank/DDBJ databases">
        <title>The Genome Sequence of Cryptococcus dejecticola CBS10117.</title>
        <authorList>
            <consortium name="The Broad Institute Genome Sequencing Platform"/>
            <person name="Cuomo C."/>
            <person name="Litvintseva A."/>
            <person name="Chen Y."/>
            <person name="Heitman J."/>
            <person name="Sun S."/>
            <person name="Springer D."/>
            <person name="Dromer F."/>
            <person name="Young S.K."/>
            <person name="Zeng Q."/>
            <person name="Gargeya S."/>
            <person name="Fitzgerald M."/>
            <person name="Abouelleil A."/>
            <person name="Alvarado L."/>
            <person name="Berlin A.M."/>
            <person name="Chapman S.B."/>
            <person name="Dewar J."/>
            <person name="Goldberg J."/>
            <person name="Griggs A."/>
            <person name="Gujja S."/>
            <person name="Hansen M."/>
            <person name="Howarth C."/>
            <person name="Imamovic A."/>
            <person name="Larimer J."/>
            <person name="McCowan C."/>
            <person name="Murphy C."/>
            <person name="Pearson M."/>
            <person name="Priest M."/>
            <person name="Roberts A."/>
            <person name="Saif S."/>
            <person name="Shea T."/>
            <person name="Sykes S."/>
            <person name="Wortman J."/>
            <person name="Nusbaum C."/>
            <person name="Birren B."/>
        </authorList>
    </citation>
    <scope>NUCLEOTIDE SEQUENCE [LARGE SCALE GENOMIC DNA]</scope>
    <source>
        <strain evidence="4">CBS 10117</strain>
    </source>
</reference>
<feature type="compositionally biased region" description="Polar residues" evidence="2">
    <location>
        <begin position="887"/>
        <end position="904"/>
    </location>
</feature>
<dbReference type="STRING" id="1296121.A0A1A5ZZM9"/>
<evidence type="ECO:0000256" key="1">
    <source>
        <dbReference type="PROSITE-ProRule" id="PRU00023"/>
    </source>
</evidence>
<dbReference type="SUPFAM" id="SSF48403">
    <property type="entry name" value="Ankyrin repeat"/>
    <property type="match status" value="1"/>
</dbReference>
<feature type="region of interest" description="Disordered" evidence="2">
    <location>
        <begin position="869"/>
        <end position="909"/>
    </location>
</feature>
<feature type="domain" description="Dilute" evidence="3">
    <location>
        <begin position="508"/>
        <end position="852"/>
    </location>
</feature>
<evidence type="ECO:0000256" key="2">
    <source>
        <dbReference type="SAM" id="MobiDB-lite"/>
    </source>
</evidence>
<feature type="region of interest" description="Disordered" evidence="2">
    <location>
        <begin position="1297"/>
        <end position="1345"/>
    </location>
</feature>
<feature type="compositionally biased region" description="Low complexity" evidence="2">
    <location>
        <begin position="673"/>
        <end position="688"/>
    </location>
</feature>
<dbReference type="VEuPathDB" id="FungiDB:I303_06838"/>
<evidence type="ECO:0000259" key="3">
    <source>
        <dbReference type="PROSITE" id="PS51126"/>
    </source>
</evidence>
<feature type="compositionally biased region" description="Polar residues" evidence="2">
    <location>
        <begin position="1231"/>
        <end position="1253"/>
    </location>
</feature>
<dbReference type="PANTHER" id="PTHR16027:SF6">
    <property type="entry name" value="DILUTE DOMAIN-CONTAINING PROTEIN"/>
    <property type="match status" value="1"/>
</dbReference>
<proteinExistence type="predicted"/>
<sequence>MTTTNTSPPTPPSPKGEPDILSGPSSTSTFDTGRRIPSFPPPLAANDITPFINSASTAASPNPLHNPQLSHVLVSESPLIDLTMASPDHKGFQVETASIASSSGVGGSGAGVGVGVGLGVGTGAGEERPRNRVHRSGSYKRQSEPRFLNDPSPENILQFLEAQESPNNDDDGDAGRELRIGLVLRRSIKWAVERCDADLIGWLVGLEGRWADILDAQAQLLEDEEGWGLVGMAIQASCHRQETEECVRIIVGRWGLEIGQRGGRDRTGWTPLHLAALISTPPLISFLLSHGSSPHALTNRGLTPLDLVVGMPDREDVALFLEHATCYGESSSTPKTATMVIPHFPPARQAMLERRRRHVTLKKEAIERSEKRYQLELERETWLRERARMIDVDPELLVKPLATKRESKTPSDDSGLGWMGYELDLEAERKDDETSDYGEDDYFDVNVNSNMLVFSLSHLPVTFDILISDYKPVCQPVQNRSLPANALYLYARFAQYKCDESWLEELIEGIVDRIEQGVYSNVENLAHLAFWAYNSSVLLHLLRSDPAIHAACEELGLLGMMEELINAIHGAVFVIRVAERRIDVYLDAAILDYETLEDFNDVRFEGEWSLFRSFAPKRKRETPRAASIFAPSPAQSSIHDSPQSPSVYGAPHRTPNRHQSMNDLRLGSGTPRSISNDSSISGHSGHSNATHTTPTVELEMNPSRVTDILSGVLLILQLYEVNPAIVVQAFSQIYFWISCELFNRILSQKKYLCRTKALQIKMNITVLDDWVRANGLPAQTATKHLEPVTQLLQWLQCLSQIKEFDTLIGTMQNMRAINPLQMRRAIKDYRYEVNEGRMNEECAQYLAQLQKDWEKRRVQFSVEEAERRKSLSSLSSDHSSSHHSHTHNQNQSQPSISDTNTPDDSTPIDALFDGSVALGEFVPSASPECLGELLDSRYMLPFVLPADNTYLIACPPKDAAYRNLWMNPASPFISDGSKTNSRPPSRSSFSSSRPMGWYLPKQTTLRELPMDFFGWLKARETDYRLNRDAWEYKNKRAISIMTPNPLLNPDTDTGYEGLPDPLPLPLPKRVERNNSHSGAGSRNARNREREKSPTPTPTRPVPTVDTIKANQSKEVQGLLPSLTEDDGDKTPVNGLPSLAPASRHGAQAGEGLPSSNQRLRSSKSIQELRESSKLISSPTFEHVQSGAGKIGQHGRSESFELKLRASMAAVGASNNTSEGSSLYKSPGGPTSIKSPTLSFSSMRSPTLSQFSDASNNSNGSGSGGKKKWWKLGKKLSGLNLREEFDLGLDRDRDRRKLREGSEDTIAPSPGNGWRGIVDGGEEIKTPVKSPSGTGMSDRDKRGFWS</sequence>
<dbReference type="InterPro" id="IPR037986">
    <property type="entry name" value="Myo5p-like_CBD_DIL"/>
</dbReference>
<feature type="region of interest" description="Disordered" evidence="2">
    <location>
        <begin position="1"/>
        <end position="47"/>
    </location>
</feature>
<dbReference type="SMART" id="SM01132">
    <property type="entry name" value="DIL"/>
    <property type="match status" value="1"/>
</dbReference>
<feature type="compositionally biased region" description="Polar residues" evidence="2">
    <location>
        <begin position="1212"/>
        <end position="1223"/>
    </location>
</feature>
<gene>
    <name evidence="4" type="ORF">I303_06838</name>
</gene>
<feature type="region of interest" description="Disordered" evidence="2">
    <location>
        <begin position="622"/>
        <end position="698"/>
    </location>
</feature>
<feature type="repeat" description="ANK" evidence="1">
    <location>
        <begin position="267"/>
        <end position="299"/>
    </location>
</feature>
<feature type="region of interest" description="Disordered" evidence="2">
    <location>
        <begin position="1209"/>
        <end position="1268"/>
    </location>
</feature>
<feature type="region of interest" description="Disordered" evidence="2">
    <location>
        <begin position="972"/>
        <end position="993"/>
    </location>
</feature>
<dbReference type="OrthoDB" id="426293at2759"/>
<dbReference type="InterPro" id="IPR036770">
    <property type="entry name" value="Ankyrin_rpt-contain_sf"/>
</dbReference>
<feature type="compositionally biased region" description="Low complexity" evidence="2">
    <location>
        <begin position="981"/>
        <end position="993"/>
    </location>
</feature>
<dbReference type="Gene3D" id="1.25.40.20">
    <property type="entry name" value="Ankyrin repeat-containing domain"/>
    <property type="match status" value="1"/>
</dbReference>
<dbReference type="Pfam" id="PF00023">
    <property type="entry name" value="Ank"/>
    <property type="match status" value="1"/>
</dbReference>
<dbReference type="SMART" id="SM00248">
    <property type="entry name" value="ANK"/>
    <property type="match status" value="2"/>
</dbReference>
<dbReference type="Pfam" id="PF01843">
    <property type="entry name" value="DIL"/>
    <property type="match status" value="1"/>
</dbReference>
<dbReference type="InterPro" id="IPR002710">
    <property type="entry name" value="Dilute_dom"/>
</dbReference>
<dbReference type="PROSITE" id="PS50297">
    <property type="entry name" value="ANK_REP_REGION"/>
    <property type="match status" value="1"/>
</dbReference>
<feature type="region of interest" description="Disordered" evidence="2">
    <location>
        <begin position="1042"/>
        <end position="1195"/>
    </location>
</feature>
<dbReference type="InterPro" id="IPR052072">
    <property type="entry name" value="Vascular_dev_regulator"/>
</dbReference>
<keyword evidence="1" id="KW-0040">ANK repeat</keyword>
<feature type="compositionally biased region" description="Polar residues" evidence="2">
    <location>
        <begin position="1153"/>
        <end position="1165"/>
    </location>
</feature>
<dbReference type="CDD" id="cd15473">
    <property type="entry name" value="Myo5p-like_CBD_DIL_ANK"/>
    <property type="match status" value="1"/>
</dbReference>
<dbReference type="PANTHER" id="PTHR16027">
    <property type="entry name" value="DILUTE DOMAIN-CONTAINING PROTEIN YPR089W"/>
    <property type="match status" value="1"/>
</dbReference>
<dbReference type="PROSITE" id="PS51126">
    <property type="entry name" value="DILUTE"/>
    <property type="match status" value="1"/>
</dbReference>
<feature type="compositionally biased region" description="Polar residues" evidence="2">
    <location>
        <begin position="633"/>
        <end position="646"/>
    </location>
</feature>
<dbReference type="PROSITE" id="PS50088">
    <property type="entry name" value="ANK_REPEAT"/>
    <property type="match status" value="1"/>
</dbReference>
<evidence type="ECO:0000313" key="4">
    <source>
        <dbReference type="EMBL" id="OBR83275.1"/>
    </source>
</evidence>
<dbReference type="InterPro" id="IPR002110">
    <property type="entry name" value="Ankyrin_rpt"/>
</dbReference>
<dbReference type="GO" id="GO:0051020">
    <property type="term" value="F:GTPase binding"/>
    <property type="evidence" value="ECO:0007669"/>
    <property type="project" value="TreeGrafter"/>
</dbReference>
<feature type="compositionally biased region" description="Basic and acidic residues" evidence="2">
    <location>
        <begin position="1336"/>
        <end position="1345"/>
    </location>
</feature>
<accession>A0A1A5ZZM9</accession>
<protein>
    <recommendedName>
        <fullName evidence="3">Dilute domain-containing protein</fullName>
    </recommendedName>
</protein>
<feature type="region of interest" description="Disordered" evidence="2">
    <location>
        <begin position="121"/>
        <end position="152"/>
    </location>
</feature>
<name>A0A1A5ZZM9_9TREE</name>